<protein>
    <submittedName>
        <fullName evidence="2">Uncharacterized protein</fullName>
    </submittedName>
</protein>
<keyword evidence="3" id="KW-1185">Reference proteome</keyword>
<feature type="coiled-coil region" evidence="1">
    <location>
        <begin position="12"/>
        <end position="39"/>
    </location>
</feature>
<dbReference type="RefSeq" id="WP_185270834.1">
    <property type="nucleotide sequence ID" value="NZ_CP055156.1"/>
</dbReference>
<keyword evidence="1" id="KW-0175">Coiled coil</keyword>
<dbReference type="AlphaFoldDB" id="A0A7G7GB19"/>
<dbReference type="Proteomes" id="UP000515237">
    <property type="component" value="Chromosome"/>
</dbReference>
<organism evidence="2 3">
    <name type="scientific">Adhaeribacter swui</name>
    <dbReference type="NCBI Taxonomy" id="2086471"/>
    <lineage>
        <taxon>Bacteria</taxon>
        <taxon>Pseudomonadati</taxon>
        <taxon>Bacteroidota</taxon>
        <taxon>Cytophagia</taxon>
        <taxon>Cytophagales</taxon>
        <taxon>Hymenobacteraceae</taxon>
        <taxon>Adhaeribacter</taxon>
    </lineage>
</organism>
<name>A0A7G7GB19_9BACT</name>
<reference evidence="2 3" key="1">
    <citation type="journal article" date="2018" name="Int. J. Syst. Evol. Microbiol.">
        <title>Adhaeribacter swui sp. nov., isolated from wet mud.</title>
        <authorList>
            <person name="Kim D.U."/>
            <person name="Kim K.W."/>
            <person name="Kang M.S."/>
            <person name="Kim J.Y."/>
            <person name="Jang J.H."/>
            <person name="Kim M.K."/>
        </authorList>
    </citation>
    <scope>NUCLEOTIDE SEQUENCE [LARGE SCALE GENOMIC DNA]</scope>
    <source>
        <strain evidence="2 3">KCTC 52873</strain>
    </source>
</reference>
<proteinExistence type="predicted"/>
<dbReference type="KEGG" id="aswu:HUW51_17085"/>
<evidence type="ECO:0000256" key="1">
    <source>
        <dbReference type="SAM" id="Coils"/>
    </source>
</evidence>
<evidence type="ECO:0000313" key="2">
    <source>
        <dbReference type="EMBL" id="QNF34353.1"/>
    </source>
</evidence>
<evidence type="ECO:0000313" key="3">
    <source>
        <dbReference type="Proteomes" id="UP000515237"/>
    </source>
</evidence>
<accession>A0A7G7GB19</accession>
<sequence>MDNTQLTPEQELEILRKRNAELEAQQAEKDQIIAEQLEQLDLAEAQKGNTLPVVAHDKKKYQLLAAKFQFAGQEYKAEDLKSDKDLVKKLIEAGAGILQEIK</sequence>
<gene>
    <name evidence="2" type="ORF">HUW51_17085</name>
</gene>
<dbReference type="EMBL" id="CP055156">
    <property type="protein sequence ID" value="QNF34353.1"/>
    <property type="molecule type" value="Genomic_DNA"/>
</dbReference>